<comment type="catalytic activity">
    <reaction evidence="3">
        <text>methylarsonate + 2 glutathione + H(+) = methylarsonous acid + glutathione disulfide + H2O</text>
        <dbReference type="Rhea" id="RHEA:15969"/>
        <dbReference type="ChEBI" id="CHEBI:15377"/>
        <dbReference type="ChEBI" id="CHEBI:15378"/>
        <dbReference type="ChEBI" id="CHEBI:17826"/>
        <dbReference type="ChEBI" id="CHEBI:33409"/>
        <dbReference type="ChEBI" id="CHEBI:57925"/>
        <dbReference type="ChEBI" id="CHEBI:58297"/>
        <dbReference type="EC" id="1.20.4.2"/>
    </reaction>
</comment>
<dbReference type="EC" id="1.20.4.2" evidence="3"/>
<dbReference type="InterPro" id="IPR036249">
    <property type="entry name" value="Thioredoxin-like_sf"/>
</dbReference>
<keyword evidence="7" id="KW-1185">Reference proteome</keyword>
<dbReference type="GO" id="GO:0004364">
    <property type="term" value="F:glutathione transferase activity"/>
    <property type="evidence" value="ECO:0007669"/>
    <property type="project" value="UniProtKB-UniRule"/>
</dbReference>
<dbReference type="Pfam" id="PF13417">
    <property type="entry name" value="GST_N_3"/>
    <property type="match status" value="1"/>
</dbReference>
<evidence type="ECO:0000256" key="3">
    <source>
        <dbReference type="RuleBase" id="RU368071"/>
    </source>
</evidence>
<evidence type="ECO:0000256" key="2">
    <source>
        <dbReference type="ARBA" id="ARBA00023002"/>
    </source>
</evidence>
<dbReference type="PANTHER" id="PTHR43968">
    <property type="match status" value="1"/>
</dbReference>
<name>A0A1D1VWW2_RAMVA</name>
<evidence type="ECO:0000313" key="7">
    <source>
        <dbReference type="Proteomes" id="UP000186922"/>
    </source>
</evidence>
<dbReference type="SFLD" id="SFLDG00358">
    <property type="entry name" value="Main_(cytGST)"/>
    <property type="match status" value="1"/>
</dbReference>
<dbReference type="SUPFAM" id="SSF47616">
    <property type="entry name" value="GST C-terminal domain-like"/>
    <property type="match status" value="1"/>
</dbReference>
<dbReference type="InterPro" id="IPR050983">
    <property type="entry name" value="GST_Omega/HSP26"/>
</dbReference>
<dbReference type="InterPro" id="IPR005442">
    <property type="entry name" value="GST_omega"/>
</dbReference>
<dbReference type="SUPFAM" id="SSF52833">
    <property type="entry name" value="Thioredoxin-like"/>
    <property type="match status" value="1"/>
</dbReference>
<protein>
    <recommendedName>
        <fullName evidence="3">Glutathione S-transferase omega</fullName>
        <shortName evidence="3">GSTO</shortName>
        <ecNumber evidence="3">1.20.4.2</ecNumber>
        <ecNumber evidence="3">1.8.5.1</ecNumber>
        <ecNumber evidence="3">2.5.1.18</ecNumber>
    </recommendedName>
    <alternativeName>
        <fullName evidence="3">Glutathione-dependent dehydroascorbate reductase</fullName>
    </alternativeName>
    <alternativeName>
        <fullName evidence="3">Monomethylarsonic acid reductase</fullName>
    </alternativeName>
</protein>
<comment type="caution">
    <text evidence="6">The sequence shown here is derived from an EMBL/GenBank/DDBJ whole genome shotgun (WGS) entry which is preliminary data.</text>
</comment>
<dbReference type="InterPro" id="IPR040079">
    <property type="entry name" value="Glutathione_S-Trfase"/>
</dbReference>
<dbReference type="InterPro" id="IPR010987">
    <property type="entry name" value="Glutathione-S-Trfase_C-like"/>
</dbReference>
<dbReference type="PRINTS" id="PR01625">
    <property type="entry name" value="GSTRNSFRASEO"/>
</dbReference>
<comment type="catalytic activity">
    <reaction evidence="3">
        <text>L-dehydroascorbate + 2 glutathione = glutathione disulfide + L-ascorbate</text>
        <dbReference type="Rhea" id="RHEA:24424"/>
        <dbReference type="ChEBI" id="CHEBI:38290"/>
        <dbReference type="ChEBI" id="CHEBI:57925"/>
        <dbReference type="ChEBI" id="CHEBI:58297"/>
        <dbReference type="ChEBI" id="CHEBI:58539"/>
        <dbReference type="EC" id="1.8.5.1"/>
    </reaction>
</comment>
<dbReference type="Gene3D" id="3.40.30.10">
    <property type="entry name" value="Glutaredoxin"/>
    <property type="match status" value="1"/>
</dbReference>
<dbReference type="EMBL" id="BDGG01000009">
    <property type="protein sequence ID" value="GAV03484.1"/>
    <property type="molecule type" value="Genomic_DNA"/>
</dbReference>
<dbReference type="EC" id="2.5.1.18" evidence="3"/>
<feature type="domain" description="GST C-terminal" evidence="5">
    <location>
        <begin position="108"/>
        <end position="223"/>
    </location>
</feature>
<evidence type="ECO:0000256" key="1">
    <source>
        <dbReference type="ARBA" id="ARBA00011067"/>
    </source>
</evidence>
<keyword evidence="2 3" id="KW-0560">Oxidoreductase</keyword>
<dbReference type="EC" id="1.8.5.1" evidence="3"/>
<evidence type="ECO:0000259" key="5">
    <source>
        <dbReference type="PROSITE" id="PS50405"/>
    </source>
</evidence>
<dbReference type="GO" id="GO:0050610">
    <property type="term" value="F:methylarsonate reductase activity"/>
    <property type="evidence" value="ECO:0007669"/>
    <property type="project" value="UniProtKB-UniRule"/>
</dbReference>
<dbReference type="GO" id="GO:0045174">
    <property type="term" value="F:glutathione dehydrogenase (ascorbate) activity"/>
    <property type="evidence" value="ECO:0007669"/>
    <property type="project" value="UniProtKB-UniRule"/>
</dbReference>
<evidence type="ECO:0000259" key="4">
    <source>
        <dbReference type="PROSITE" id="PS50404"/>
    </source>
</evidence>
<dbReference type="PROSITE" id="PS50405">
    <property type="entry name" value="GST_CTER"/>
    <property type="match status" value="1"/>
</dbReference>
<dbReference type="Pfam" id="PF13410">
    <property type="entry name" value="GST_C_2"/>
    <property type="match status" value="1"/>
</dbReference>
<comment type="catalytic activity">
    <reaction evidence="3">
        <text>RX + glutathione = an S-substituted glutathione + a halide anion + H(+)</text>
        <dbReference type="Rhea" id="RHEA:16437"/>
        <dbReference type="ChEBI" id="CHEBI:15378"/>
        <dbReference type="ChEBI" id="CHEBI:16042"/>
        <dbReference type="ChEBI" id="CHEBI:17792"/>
        <dbReference type="ChEBI" id="CHEBI:57925"/>
        <dbReference type="ChEBI" id="CHEBI:90779"/>
        <dbReference type="EC" id="2.5.1.18"/>
    </reaction>
</comment>
<reference evidence="6 7" key="1">
    <citation type="journal article" date="2016" name="Nat. Commun.">
        <title>Extremotolerant tardigrade genome and improved radiotolerance of human cultured cells by tardigrade-unique protein.</title>
        <authorList>
            <person name="Hashimoto T."/>
            <person name="Horikawa D.D."/>
            <person name="Saito Y."/>
            <person name="Kuwahara H."/>
            <person name="Kozuka-Hata H."/>
            <person name="Shin-I T."/>
            <person name="Minakuchi Y."/>
            <person name="Ohishi K."/>
            <person name="Motoyama A."/>
            <person name="Aizu T."/>
            <person name="Enomoto A."/>
            <person name="Kondo K."/>
            <person name="Tanaka S."/>
            <person name="Hara Y."/>
            <person name="Koshikawa S."/>
            <person name="Sagara H."/>
            <person name="Miura T."/>
            <person name="Yokobori S."/>
            <person name="Miyagawa K."/>
            <person name="Suzuki Y."/>
            <person name="Kubo T."/>
            <person name="Oyama M."/>
            <person name="Kohara Y."/>
            <person name="Fujiyama A."/>
            <person name="Arakawa K."/>
            <person name="Katayama T."/>
            <person name="Toyoda A."/>
            <person name="Kunieda T."/>
        </authorList>
    </citation>
    <scope>NUCLEOTIDE SEQUENCE [LARGE SCALE GENOMIC DNA]</scope>
    <source>
        <strain evidence="6 7">YOKOZUNA-1</strain>
    </source>
</reference>
<dbReference type="GO" id="GO:0006749">
    <property type="term" value="P:glutathione metabolic process"/>
    <property type="evidence" value="ECO:0007669"/>
    <property type="project" value="UniProtKB-UniRule"/>
</dbReference>
<dbReference type="STRING" id="947166.A0A1D1VWW2"/>
<feature type="domain" description="GST N-terminal" evidence="4">
    <location>
        <begin position="23"/>
        <end position="102"/>
    </location>
</feature>
<dbReference type="FunFam" id="3.40.30.10:FF:000123">
    <property type="entry name" value="Glutathione transferase o1"/>
    <property type="match status" value="1"/>
</dbReference>
<dbReference type="SFLD" id="SFLDS00019">
    <property type="entry name" value="Glutathione_Transferase_(cytos"/>
    <property type="match status" value="1"/>
</dbReference>
<keyword evidence="3" id="KW-0808">Transferase</keyword>
<comment type="function">
    <text evidence="3">Exhibits glutathione-dependent thiol transferase activity. Has high dehydroascorbate reductase activity and may contribute to the recycling of ascorbic acid. Participates in the biotransformation of inorganic arsenic and reduces monomethylarsonic acid (MMA).</text>
</comment>
<dbReference type="FunFam" id="1.20.1050.10:FF:000009">
    <property type="entry name" value="Glutathione S-transferase omega-1"/>
    <property type="match status" value="1"/>
</dbReference>
<organism evidence="6 7">
    <name type="scientific">Ramazzottius varieornatus</name>
    <name type="common">Water bear</name>
    <name type="synonym">Tardigrade</name>
    <dbReference type="NCBI Taxonomy" id="947166"/>
    <lineage>
        <taxon>Eukaryota</taxon>
        <taxon>Metazoa</taxon>
        <taxon>Ecdysozoa</taxon>
        <taxon>Tardigrada</taxon>
        <taxon>Eutardigrada</taxon>
        <taxon>Parachela</taxon>
        <taxon>Hypsibioidea</taxon>
        <taxon>Ramazzottiidae</taxon>
        <taxon>Ramazzottius</taxon>
    </lineage>
</organism>
<dbReference type="InterPro" id="IPR036282">
    <property type="entry name" value="Glutathione-S-Trfase_C_sf"/>
</dbReference>
<dbReference type="Proteomes" id="UP000186922">
    <property type="component" value="Unassembled WGS sequence"/>
</dbReference>
<dbReference type="PROSITE" id="PS50404">
    <property type="entry name" value="GST_NTER"/>
    <property type="match status" value="1"/>
</dbReference>
<comment type="similarity">
    <text evidence="1 3">Belongs to the GST superfamily. Omega family.</text>
</comment>
<sequence>MAPKQDSIIHLRAGSTQPKFDNGYLTVYSLRFSPFSERVRLLLNYKQIPFNIVNIHIRDRPEWYYKKNPLGKVPCLEEPDGSIVYESLVVAEYIEDRYHDQRPLLPADPYQRAVQKQLIELVIGTASYNHTVLEGNPDAKKTVEGGLDKVEELLQTDYWSGGECGFVDLMVWPWFERLPAIQRIAAIRFSPEHHPKILAWMDRMLTIPAVKMTAYDTEERLAFLESRKAGAINFDVGLQS</sequence>
<evidence type="ECO:0000313" key="6">
    <source>
        <dbReference type="EMBL" id="GAV03484.1"/>
    </source>
</evidence>
<accession>A0A1D1VWW2</accession>
<dbReference type="Gene3D" id="1.20.1050.10">
    <property type="match status" value="1"/>
</dbReference>
<proteinExistence type="inferred from homology"/>
<gene>
    <name evidence="6" type="primary">RvY_13901-1</name>
    <name evidence="6" type="synonym">RvY_13901.1</name>
    <name evidence="6" type="ORF">RvY_13901</name>
</gene>
<dbReference type="AlphaFoldDB" id="A0A1D1VWW2"/>
<dbReference type="PANTHER" id="PTHR43968:SF6">
    <property type="entry name" value="GLUTATHIONE S-TRANSFERASE OMEGA"/>
    <property type="match status" value="1"/>
</dbReference>
<dbReference type="GO" id="GO:0005737">
    <property type="term" value="C:cytoplasm"/>
    <property type="evidence" value="ECO:0007669"/>
    <property type="project" value="InterPro"/>
</dbReference>
<dbReference type="OrthoDB" id="4951845at2759"/>
<dbReference type="InterPro" id="IPR004045">
    <property type="entry name" value="Glutathione_S-Trfase_N"/>
</dbReference>